<sequence>MLNHCVHLSDRDIELIAATGSPVVHDPTSNMLLGSGVALIPRLRAAGATIGLGCDGPACTNGQDMIENMKYAALLQKVVARQADVVVAEEVFRMATSGGAAAVGLGDRLGRLVPGFLADVVLVDATGPHMIPMHDPLAALVYSARAADVDTGLVGGRIVVRHGEVPTLDEERVVSDVARRARAVRRSA</sequence>
<dbReference type="InterPro" id="IPR032466">
    <property type="entry name" value="Metal_Hydrolase"/>
</dbReference>
<dbReference type="InterPro" id="IPR006680">
    <property type="entry name" value="Amidohydro-rel"/>
</dbReference>
<dbReference type="PANTHER" id="PTHR43794">
    <property type="entry name" value="AMINOHYDROLASE SSNA-RELATED"/>
    <property type="match status" value="1"/>
</dbReference>
<accession>A0ABP9B3L2</accession>
<dbReference type="Gene3D" id="3.20.20.140">
    <property type="entry name" value="Metal-dependent hydrolases"/>
    <property type="match status" value="1"/>
</dbReference>
<comment type="caution">
    <text evidence="3">The sequence shown here is derived from an EMBL/GenBank/DDBJ whole genome shotgun (WGS) entry which is preliminary data.</text>
</comment>
<dbReference type="Gene3D" id="2.30.40.10">
    <property type="entry name" value="Urease, subunit C, domain 1"/>
    <property type="match status" value="1"/>
</dbReference>
<reference evidence="4" key="1">
    <citation type="journal article" date="2019" name="Int. J. Syst. Evol. Microbiol.">
        <title>The Global Catalogue of Microorganisms (GCM) 10K type strain sequencing project: providing services to taxonomists for standard genome sequencing and annotation.</title>
        <authorList>
            <consortium name="The Broad Institute Genomics Platform"/>
            <consortium name="The Broad Institute Genome Sequencing Center for Infectious Disease"/>
            <person name="Wu L."/>
            <person name="Ma J."/>
        </authorList>
    </citation>
    <scope>NUCLEOTIDE SEQUENCE [LARGE SCALE GENOMIC DNA]</scope>
    <source>
        <strain evidence="4">JCM 17979</strain>
    </source>
</reference>
<gene>
    <name evidence="3" type="ORF">GCM10023200_25620</name>
</gene>
<evidence type="ECO:0000313" key="4">
    <source>
        <dbReference type="Proteomes" id="UP001500928"/>
    </source>
</evidence>
<dbReference type="InterPro" id="IPR050287">
    <property type="entry name" value="MTA/SAH_deaminase"/>
</dbReference>
<dbReference type="SUPFAM" id="SSF51338">
    <property type="entry name" value="Composite domain of metallo-dependent hydrolases"/>
    <property type="match status" value="1"/>
</dbReference>
<dbReference type="PANTHER" id="PTHR43794:SF11">
    <property type="entry name" value="AMIDOHYDROLASE-RELATED DOMAIN-CONTAINING PROTEIN"/>
    <property type="match status" value="1"/>
</dbReference>
<proteinExistence type="predicted"/>
<organism evidence="3 4">
    <name type="scientific">Actinomycetospora chlora</name>
    <dbReference type="NCBI Taxonomy" id="663608"/>
    <lineage>
        <taxon>Bacteria</taxon>
        <taxon>Bacillati</taxon>
        <taxon>Actinomycetota</taxon>
        <taxon>Actinomycetes</taxon>
        <taxon>Pseudonocardiales</taxon>
        <taxon>Pseudonocardiaceae</taxon>
        <taxon>Actinomycetospora</taxon>
    </lineage>
</organism>
<keyword evidence="1" id="KW-0378">Hydrolase</keyword>
<dbReference type="EMBL" id="BAABHO010000017">
    <property type="protein sequence ID" value="GAA4789712.1"/>
    <property type="molecule type" value="Genomic_DNA"/>
</dbReference>
<feature type="domain" description="Amidohydrolase-related" evidence="2">
    <location>
        <begin position="1"/>
        <end position="159"/>
    </location>
</feature>
<name>A0ABP9B3L2_9PSEU</name>
<evidence type="ECO:0000313" key="3">
    <source>
        <dbReference type="EMBL" id="GAA4789712.1"/>
    </source>
</evidence>
<dbReference type="SUPFAM" id="SSF51556">
    <property type="entry name" value="Metallo-dependent hydrolases"/>
    <property type="match status" value="1"/>
</dbReference>
<evidence type="ECO:0000259" key="2">
    <source>
        <dbReference type="Pfam" id="PF01979"/>
    </source>
</evidence>
<evidence type="ECO:0000256" key="1">
    <source>
        <dbReference type="ARBA" id="ARBA00022801"/>
    </source>
</evidence>
<keyword evidence="4" id="KW-1185">Reference proteome</keyword>
<dbReference type="Proteomes" id="UP001500928">
    <property type="component" value="Unassembled WGS sequence"/>
</dbReference>
<dbReference type="Pfam" id="PF01979">
    <property type="entry name" value="Amidohydro_1"/>
    <property type="match status" value="1"/>
</dbReference>
<dbReference type="InterPro" id="IPR011059">
    <property type="entry name" value="Metal-dep_hydrolase_composite"/>
</dbReference>
<protein>
    <recommendedName>
        <fullName evidence="2">Amidohydrolase-related domain-containing protein</fullName>
    </recommendedName>
</protein>